<feature type="transmembrane region" description="Helical" evidence="6">
    <location>
        <begin position="6"/>
        <end position="28"/>
    </location>
</feature>
<evidence type="ECO:0000256" key="2">
    <source>
        <dbReference type="ARBA" id="ARBA00022737"/>
    </source>
</evidence>
<dbReference type="PROSITE" id="PS50923">
    <property type="entry name" value="SUSHI"/>
    <property type="match status" value="2"/>
</dbReference>
<organism evidence="8 9">
    <name type="scientific">Branchiostoma lanceolatum</name>
    <name type="common">Common lancelet</name>
    <name type="synonym">Amphioxus lanceolatum</name>
    <dbReference type="NCBI Taxonomy" id="7740"/>
    <lineage>
        <taxon>Eukaryota</taxon>
        <taxon>Metazoa</taxon>
        <taxon>Chordata</taxon>
        <taxon>Cephalochordata</taxon>
        <taxon>Leptocardii</taxon>
        <taxon>Amphioxiformes</taxon>
        <taxon>Branchiostomatidae</taxon>
        <taxon>Branchiostoma</taxon>
    </lineage>
</organism>
<keyword evidence="3 5" id="KW-1015">Disulfide bond</keyword>
<protein>
    <submittedName>
        <fullName evidence="8">Hypp6337 protein</fullName>
    </submittedName>
</protein>
<dbReference type="PANTHER" id="PTHR19325:SF575">
    <property type="entry name" value="LOCOMOTION-RELATED PROTEIN HIKARU GENKI"/>
    <property type="match status" value="1"/>
</dbReference>
<dbReference type="InterPro" id="IPR035976">
    <property type="entry name" value="Sushi/SCR/CCP_sf"/>
</dbReference>
<feature type="domain" description="Sushi" evidence="7">
    <location>
        <begin position="138"/>
        <end position="201"/>
    </location>
</feature>
<feature type="transmembrane region" description="Helical" evidence="6">
    <location>
        <begin position="40"/>
        <end position="63"/>
    </location>
</feature>
<name>A0A8K0E5B9_BRALA</name>
<keyword evidence="6" id="KW-0472">Membrane</keyword>
<reference evidence="8" key="1">
    <citation type="submission" date="2022-01" db="EMBL/GenBank/DDBJ databases">
        <authorList>
            <person name="Braso-Vives M."/>
        </authorList>
    </citation>
    <scope>NUCLEOTIDE SEQUENCE</scope>
</reference>
<feature type="domain" description="Sushi" evidence="7">
    <location>
        <begin position="66"/>
        <end position="137"/>
    </location>
</feature>
<dbReference type="InterPro" id="IPR050350">
    <property type="entry name" value="Compl-Cell_Adhes-Reg"/>
</dbReference>
<dbReference type="Gene3D" id="2.10.70.10">
    <property type="entry name" value="Complement Module, domain 1"/>
    <property type="match status" value="1"/>
</dbReference>
<keyword evidence="2" id="KW-0677">Repeat</keyword>
<keyword evidence="6" id="KW-0812">Transmembrane</keyword>
<dbReference type="EMBL" id="OV696697">
    <property type="protein sequence ID" value="CAH1241243.1"/>
    <property type="molecule type" value="Genomic_DNA"/>
</dbReference>
<sequence length="444" mass="49091">MFVVSVAGYVSLHCWLVTIYIGCSGLPNSQIQSAVSPERLVLCAFAMRFYIFALVVLGVILTVNQVECRRKRKKNPTCRSLLLPNTVRTGCEAPFTRGVTCTYECKPGCVKIRGSKRRTCKTRPARWAGGRGLKCSCKPCRIPAIPNAGAAPGGPCFNTSSAAAGTTCPFLCDPGYTSLAGNTNWTCVNGRWTGPNVICESSFKLAKKNLQLRLGKELSNEVGLSDFWDALDELNDIEPNTIVSGNVTDKLTLTPPRWKMVYSGTSDKHIPLSLYTPAFEEFNAEAFFPHESTVERDMFMDDSSGTSPPDVVTEDFRRWFDSLPRTLQLQHFTDDKPNFASVFPSLGQDYGDLFGGSAEDNFRLSDLNRVDINDKFHMELFPPTIRYQDGGLSIEAELDVGFNGFNGVELRSFWREGSLQIGGSVSFDQNGNLDTAIFGLNWTF</sequence>
<keyword evidence="6" id="KW-1133">Transmembrane helix</keyword>
<evidence type="ECO:0000256" key="3">
    <source>
        <dbReference type="ARBA" id="ARBA00023157"/>
    </source>
</evidence>
<evidence type="ECO:0000313" key="9">
    <source>
        <dbReference type="Proteomes" id="UP000838412"/>
    </source>
</evidence>
<accession>A0A8K0E5B9</accession>
<keyword evidence="1 5" id="KW-0768">Sushi</keyword>
<evidence type="ECO:0000256" key="1">
    <source>
        <dbReference type="ARBA" id="ARBA00022659"/>
    </source>
</evidence>
<evidence type="ECO:0000256" key="4">
    <source>
        <dbReference type="ARBA" id="ARBA00023180"/>
    </source>
</evidence>
<feature type="disulfide bond" evidence="5">
    <location>
        <begin position="172"/>
        <end position="199"/>
    </location>
</feature>
<dbReference type="CDD" id="cd00033">
    <property type="entry name" value="CCP"/>
    <property type="match status" value="1"/>
</dbReference>
<dbReference type="Proteomes" id="UP000838412">
    <property type="component" value="Chromosome 12"/>
</dbReference>
<evidence type="ECO:0000313" key="8">
    <source>
        <dbReference type="EMBL" id="CAH1241243.1"/>
    </source>
</evidence>
<proteinExistence type="predicted"/>
<dbReference type="Pfam" id="PF00084">
    <property type="entry name" value="Sushi"/>
    <property type="match status" value="1"/>
</dbReference>
<dbReference type="SMART" id="SM00032">
    <property type="entry name" value="CCP"/>
    <property type="match status" value="2"/>
</dbReference>
<keyword evidence="9" id="KW-1185">Reference proteome</keyword>
<comment type="caution">
    <text evidence="5">Lacks conserved residue(s) required for the propagation of feature annotation.</text>
</comment>
<dbReference type="PANTHER" id="PTHR19325">
    <property type="entry name" value="COMPLEMENT COMPONENT-RELATED SUSHI DOMAIN-CONTAINING"/>
    <property type="match status" value="1"/>
</dbReference>
<evidence type="ECO:0000256" key="6">
    <source>
        <dbReference type="SAM" id="Phobius"/>
    </source>
</evidence>
<gene>
    <name evidence="8" type="primary">Hypp6337</name>
    <name evidence="8" type="ORF">BLAG_LOCUS4974</name>
</gene>
<keyword evidence="4" id="KW-0325">Glycoprotein</keyword>
<evidence type="ECO:0000259" key="7">
    <source>
        <dbReference type="PROSITE" id="PS50923"/>
    </source>
</evidence>
<evidence type="ECO:0000256" key="5">
    <source>
        <dbReference type="PROSITE-ProRule" id="PRU00302"/>
    </source>
</evidence>
<dbReference type="InterPro" id="IPR000436">
    <property type="entry name" value="Sushi_SCR_CCP_dom"/>
</dbReference>
<dbReference type="AlphaFoldDB" id="A0A8K0E5B9"/>
<dbReference type="SUPFAM" id="SSF57535">
    <property type="entry name" value="Complement control module/SCR domain"/>
    <property type="match status" value="1"/>
</dbReference>